<dbReference type="Proteomes" id="UP001332243">
    <property type="component" value="Unassembled WGS sequence"/>
</dbReference>
<name>A0ABU7S0Z9_9ACTN</name>
<organism evidence="1 2">
    <name type="scientific">Plantactinospora sonchi</name>
    <dbReference type="NCBI Taxonomy" id="1544735"/>
    <lineage>
        <taxon>Bacteria</taxon>
        <taxon>Bacillati</taxon>
        <taxon>Actinomycetota</taxon>
        <taxon>Actinomycetes</taxon>
        <taxon>Micromonosporales</taxon>
        <taxon>Micromonosporaceae</taxon>
        <taxon>Plantactinospora</taxon>
    </lineage>
</organism>
<dbReference type="InterPro" id="IPR019587">
    <property type="entry name" value="Polyketide_cyclase/dehydratase"/>
</dbReference>
<dbReference type="InterPro" id="IPR023393">
    <property type="entry name" value="START-like_dom_sf"/>
</dbReference>
<dbReference type="SUPFAM" id="SSF55961">
    <property type="entry name" value="Bet v1-like"/>
    <property type="match status" value="1"/>
</dbReference>
<gene>
    <name evidence="1" type="ORF">V1633_28430</name>
</gene>
<dbReference type="CDD" id="cd07821">
    <property type="entry name" value="PYR_PYL_RCAR_like"/>
    <property type="match status" value="1"/>
</dbReference>
<dbReference type="EMBL" id="JAZGQK010000027">
    <property type="protein sequence ID" value="MEE6262417.1"/>
    <property type="molecule type" value="Genomic_DNA"/>
</dbReference>
<dbReference type="Pfam" id="PF10604">
    <property type="entry name" value="Polyketide_cyc2"/>
    <property type="match status" value="1"/>
</dbReference>
<keyword evidence="2" id="KW-1185">Reference proteome</keyword>
<evidence type="ECO:0000313" key="2">
    <source>
        <dbReference type="Proteomes" id="UP001332243"/>
    </source>
</evidence>
<dbReference type="Gene3D" id="3.30.530.20">
    <property type="match status" value="1"/>
</dbReference>
<evidence type="ECO:0000313" key="1">
    <source>
        <dbReference type="EMBL" id="MEE6262417.1"/>
    </source>
</evidence>
<sequence length="144" mass="15938">MGRQQIDVRTRTAAGPATVYALLVDGAGWPSWSPLDTFTLESPGADEPEGVGAIRVFRTGRVTSRERVVERVPGRRFSYELLSGLPLRDYRADVDLTPDGTGTTIRWHSSFTARVPGTGWLYRRALDRFIRRCAEGLASRAAQS</sequence>
<accession>A0ABU7S0Z9</accession>
<protein>
    <submittedName>
        <fullName evidence="1">SRPBCC family protein</fullName>
    </submittedName>
</protein>
<reference evidence="1 2" key="1">
    <citation type="submission" date="2024-01" db="EMBL/GenBank/DDBJ databases">
        <title>Genome insights into Plantactinospora sonchi sp. nov.</title>
        <authorList>
            <person name="Wang L."/>
        </authorList>
    </citation>
    <scope>NUCLEOTIDE SEQUENCE [LARGE SCALE GENOMIC DNA]</scope>
    <source>
        <strain evidence="1 2">NEAU-QY2</strain>
    </source>
</reference>
<dbReference type="RefSeq" id="WP_331217348.1">
    <property type="nucleotide sequence ID" value="NZ_JAZGQK010000027.1"/>
</dbReference>
<proteinExistence type="predicted"/>
<comment type="caution">
    <text evidence="1">The sequence shown here is derived from an EMBL/GenBank/DDBJ whole genome shotgun (WGS) entry which is preliminary data.</text>
</comment>